<organism evidence="2 3">
    <name type="scientific">Mortierella alpina</name>
    <name type="common">Oleaginous fungus</name>
    <name type="synonym">Mortierella renispora</name>
    <dbReference type="NCBI Taxonomy" id="64518"/>
    <lineage>
        <taxon>Eukaryota</taxon>
        <taxon>Fungi</taxon>
        <taxon>Fungi incertae sedis</taxon>
        <taxon>Mucoromycota</taxon>
        <taxon>Mortierellomycotina</taxon>
        <taxon>Mortierellomycetes</taxon>
        <taxon>Mortierellales</taxon>
        <taxon>Mortierellaceae</taxon>
        <taxon>Mortierella</taxon>
    </lineage>
</organism>
<evidence type="ECO:0000313" key="3">
    <source>
        <dbReference type="Proteomes" id="UP000717515"/>
    </source>
</evidence>
<sequence>MKLTIVVLAALVSLAIAAPPEIDHDNKKCVVKGSKKFDQNKVQECCLSNGGGSDTGKGPKQLTCTLYKTKEEKFRQCVKKLKDAAGPVSCKPNVIVKPPPPPFDGNAKCRASVFRTGFAQLNECCLKNMGGSDFDDKKRVLTCTLPISKEGNFRKCCKDTGMATSVDCDY</sequence>
<reference evidence="2" key="1">
    <citation type="submission" date="2021-07" db="EMBL/GenBank/DDBJ databases">
        <title>Draft genome of Mortierella alpina, strain LL118, isolated from an aspen leaf litter sample.</title>
        <authorList>
            <person name="Yang S."/>
            <person name="Vinatzer B.A."/>
        </authorList>
    </citation>
    <scope>NUCLEOTIDE SEQUENCE</scope>
    <source>
        <strain evidence="2">LL118</strain>
    </source>
</reference>
<dbReference type="Proteomes" id="UP000717515">
    <property type="component" value="Unassembled WGS sequence"/>
</dbReference>
<accession>A0A9P7ZY24</accession>
<comment type="caution">
    <text evidence="2">The sequence shown here is derived from an EMBL/GenBank/DDBJ whole genome shotgun (WGS) entry which is preliminary data.</text>
</comment>
<dbReference type="AlphaFoldDB" id="A0A9P7ZY24"/>
<evidence type="ECO:0000313" key="2">
    <source>
        <dbReference type="EMBL" id="KAG9320792.1"/>
    </source>
</evidence>
<evidence type="ECO:0000256" key="1">
    <source>
        <dbReference type="SAM" id="SignalP"/>
    </source>
</evidence>
<protein>
    <submittedName>
        <fullName evidence="2">Uncharacterized protein</fullName>
    </submittedName>
</protein>
<dbReference type="EMBL" id="JAIFTL010000257">
    <property type="protein sequence ID" value="KAG9320792.1"/>
    <property type="molecule type" value="Genomic_DNA"/>
</dbReference>
<keyword evidence="1" id="KW-0732">Signal</keyword>
<proteinExistence type="predicted"/>
<name>A0A9P7ZY24_MORAP</name>
<feature type="chain" id="PRO_5040500395" evidence="1">
    <location>
        <begin position="18"/>
        <end position="170"/>
    </location>
</feature>
<gene>
    <name evidence="2" type="ORF">KVV02_005402</name>
</gene>
<feature type="signal peptide" evidence="1">
    <location>
        <begin position="1"/>
        <end position="17"/>
    </location>
</feature>